<organism evidence="1">
    <name type="scientific">Anguilla anguilla</name>
    <name type="common">European freshwater eel</name>
    <name type="synonym">Muraena anguilla</name>
    <dbReference type="NCBI Taxonomy" id="7936"/>
    <lineage>
        <taxon>Eukaryota</taxon>
        <taxon>Metazoa</taxon>
        <taxon>Chordata</taxon>
        <taxon>Craniata</taxon>
        <taxon>Vertebrata</taxon>
        <taxon>Euteleostomi</taxon>
        <taxon>Actinopterygii</taxon>
        <taxon>Neopterygii</taxon>
        <taxon>Teleostei</taxon>
        <taxon>Anguilliformes</taxon>
        <taxon>Anguillidae</taxon>
        <taxon>Anguilla</taxon>
    </lineage>
</organism>
<proteinExistence type="predicted"/>
<protein>
    <submittedName>
        <fullName evidence="1">Uncharacterized protein</fullName>
    </submittedName>
</protein>
<name>A0A0E9VBV4_ANGAN</name>
<dbReference type="AlphaFoldDB" id="A0A0E9VBV4"/>
<reference evidence="1" key="1">
    <citation type="submission" date="2014-11" db="EMBL/GenBank/DDBJ databases">
        <authorList>
            <person name="Amaro Gonzalez C."/>
        </authorList>
    </citation>
    <scope>NUCLEOTIDE SEQUENCE</scope>
</reference>
<reference evidence="1" key="2">
    <citation type="journal article" date="2015" name="Fish Shellfish Immunol.">
        <title>Early steps in the European eel (Anguilla anguilla)-Vibrio vulnificus interaction in the gills: Role of the RtxA13 toxin.</title>
        <authorList>
            <person name="Callol A."/>
            <person name="Pajuelo D."/>
            <person name="Ebbesson L."/>
            <person name="Teles M."/>
            <person name="MacKenzie S."/>
            <person name="Amaro C."/>
        </authorList>
    </citation>
    <scope>NUCLEOTIDE SEQUENCE</scope>
</reference>
<evidence type="ECO:0000313" key="1">
    <source>
        <dbReference type="EMBL" id="JAH74930.1"/>
    </source>
</evidence>
<dbReference type="EMBL" id="GBXM01033647">
    <property type="protein sequence ID" value="JAH74930.1"/>
    <property type="molecule type" value="Transcribed_RNA"/>
</dbReference>
<sequence>MLKTTSSYAEHSHHHHPCTNCITELSKTPVLAYAYRVN</sequence>
<accession>A0A0E9VBV4</accession>